<dbReference type="GO" id="GO:0016197">
    <property type="term" value="P:endosomal transport"/>
    <property type="evidence" value="ECO:0007669"/>
    <property type="project" value="TreeGrafter"/>
</dbReference>
<accession>A0A4W5QSQ8</accession>
<name>A0A4W5QSQ8_9TELE</name>
<dbReference type="AlphaFoldDB" id="A0A4W5QSQ8"/>
<evidence type="ECO:0000313" key="2">
    <source>
        <dbReference type="Ensembl" id="ENSHHUP00000079277.1"/>
    </source>
</evidence>
<reference evidence="2" key="2">
    <citation type="submission" date="2025-08" db="UniProtKB">
        <authorList>
            <consortium name="Ensembl"/>
        </authorList>
    </citation>
    <scope>IDENTIFICATION</scope>
</reference>
<sequence length="192" mass="22077">MVKLVNYVNRKCWCVTSKGMHAVGQVEVVVLLQCLPEEKSFPKDVFSHFIQLYRDALTGKVLSHLGLSQFSSSFLGCEEHAGFLWVRSTLQSLQGLPMPNQPFLFGLLVHRAEVPWAKAFPLRLMLRLGAEYRFYPCPLYSVRFRRALFGETGHTIMRLLVVSSLPLITLTTINTKVVFIRAHRTKMFYNRK</sequence>
<organism evidence="2 3">
    <name type="scientific">Hucho hucho</name>
    <name type="common">huchen</name>
    <dbReference type="NCBI Taxonomy" id="62062"/>
    <lineage>
        <taxon>Eukaryota</taxon>
        <taxon>Metazoa</taxon>
        <taxon>Chordata</taxon>
        <taxon>Craniata</taxon>
        <taxon>Vertebrata</taxon>
        <taxon>Euteleostomi</taxon>
        <taxon>Actinopterygii</taxon>
        <taxon>Neopterygii</taxon>
        <taxon>Teleostei</taxon>
        <taxon>Protacanthopterygii</taxon>
        <taxon>Salmoniformes</taxon>
        <taxon>Salmonidae</taxon>
        <taxon>Salmoninae</taxon>
        <taxon>Hucho</taxon>
    </lineage>
</organism>
<evidence type="ECO:0000259" key="1">
    <source>
        <dbReference type="SMART" id="SM01421"/>
    </source>
</evidence>
<dbReference type="Proteomes" id="UP000314982">
    <property type="component" value="Unassembled WGS sequence"/>
</dbReference>
<evidence type="ECO:0000313" key="3">
    <source>
        <dbReference type="Proteomes" id="UP000314982"/>
    </source>
</evidence>
<reference evidence="3" key="1">
    <citation type="submission" date="2018-06" db="EMBL/GenBank/DDBJ databases">
        <title>Genome assembly of Danube salmon.</title>
        <authorList>
            <person name="Macqueen D.J."/>
            <person name="Gundappa M.K."/>
        </authorList>
    </citation>
    <scope>NUCLEOTIDE SEQUENCE [LARGE SCALE GENOMIC DNA]</scope>
</reference>
<protein>
    <submittedName>
        <fullName evidence="2">Zinc finger, FYVE domain containing 9b</fullName>
    </submittedName>
</protein>
<dbReference type="GO" id="GO:0031901">
    <property type="term" value="C:early endosome membrane"/>
    <property type="evidence" value="ECO:0007669"/>
    <property type="project" value="TreeGrafter"/>
</dbReference>
<dbReference type="Ensembl" id="ENSHHUT00000081831.1">
    <property type="protein sequence ID" value="ENSHHUP00000079277.1"/>
    <property type="gene ID" value="ENSHHUG00000046206.1"/>
</dbReference>
<dbReference type="PANTHER" id="PTHR46319:SF4">
    <property type="entry name" value="ZINC FINGER FYVE DOMAIN-CONTAINING PROTEIN 9"/>
    <property type="match status" value="1"/>
</dbReference>
<keyword evidence="3" id="KW-1185">Reference proteome</keyword>
<dbReference type="InterPro" id="IPR022557">
    <property type="entry name" value="SARA-like_C"/>
</dbReference>
<dbReference type="GeneTree" id="ENSGT00940000154290"/>
<feature type="domain" description="Smad anchor for receptor activation-like C-terminal" evidence="1">
    <location>
        <begin position="98"/>
        <end position="192"/>
    </location>
</feature>
<dbReference type="PANTHER" id="PTHR46319">
    <property type="entry name" value="ZINC FINGER FYVE DOMAIN-CONTAINING PROTEIN"/>
    <property type="match status" value="1"/>
</dbReference>
<proteinExistence type="predicted"/>
<dbReference type="Pfam" id="PF11979">
    <property type="entry name" value="SARA_C"/>
    <property type="match status" value="1"/>
</dbReference>
<dbReference type="SMART" id="SM01421">
    <property type="entry name" value="DUF3480"/>
    <property type="match status" value="1"/>
</dbReference>
<reference evidence="2" key="3">
    <citation type="submission" date="2025-09" db="UniProtKB">
        <authorList>
            <consortium name="Ensembl"/>
        </authorList>
    </citation>
    <scope>IDENTIFICATION</scope>
</reference>